<dbReference type="Proteomes" id="UP001642464">
    <property type="component" value="Unassembled WGS sequence"/>
</dbReference>
<proteinExistence type="predicted"/>
<organism evidence="1 3">
    <name type="scientific">Durusdinium trenchii</name>
    <dbReference type="NCBI Taxonomy" id="1381693"/>
    <lineage>
        <taxon>Eukaryota</taxon>
        <taxon>Sar</taxon>
        <taxon>Alveolata</taxon>
        <taxon>Dinophyceae</taxon>
        <taxon>Suessiales</taxon>
        <taxon>Symbiodiniaceae</taxon>
        <taxon>Durusdinium</taxon>
    </lineage>
</organism>
<evidence type="ECO:0000313" key="3">
    <source>
        <dbReference type="Proteomes" id="UP001642464"/>
    </source>
</evidence>
<dbReference type="CDD" id="cd00201">
    <property type="entry name" value="WW"/>
    <property type="match status" value="1"/>
</dbReference>
<comment type="caution">
    <text evidence="1">The sequence shown here is derived from an EMBL/GenBank/DDBJ whole genome shotgun (WGS) entry which is preliminary data.</text>
</comment>
<keyword evidence="3" id="KW-1185">Reference proteome</keyword>
<dbReference type="EMBL" id="CAXAMM010041596">
    <property type="protein sequence ID" value="CAK9100255.1"/>
    <property type="molecule type" value="Genomic_DNA"/>
</dbReference>
<dbReference type="EMBL" id="CAXAMM010041607">
    <property type="protein sequence ID" value="CAK9100332.1"/>
    <property type="molecule type" value="Genomic_DNA"/>
</dbReference>
<evidence type="ECO:0000313" key="1">
    <source>
        <dbReference type="EMBL" id="CAK9100255.1"/>
    </source>
</evidence>
<dbReference type="InterPro" id="IPR001202">
    <property type="entry name" value="WW_dom"/>
</dbReference>
<protein>
    <recommendedName>
        <fullName evidence="4">E3 ubiquitin-protein ligase</fullName>
    </recommendedName>
</protein>
<reference evidence="1 3" key="1">
    <citation type="submission" date="2024-02" db="EMBL/GenBank/DDBJ databases">
        <authorList>
            <person name="Chen Y."/>
            <person name="Shah S."/>
            <person name="Dougan E. K."/>
            <person name="Thang M."/>
            <person name="Chan C."/>
        </authorList>
    </citation>
    <scope>NUCLEOTIDE SEQUENCE [LARGE SCALE GENOMIC DNA]</scope>
</reference>
<name>A0ABP0RL62_9DINO</name>
<evidence type="ECO:0000313" key="2">
    <source>
        <dbReference type="EMBL" id="CAK9100332.1"/>
    </source>
</evidence>
<evidence type="ECO:0008006" key="4">
    <source>
        <dbReference type="Google" id="ProtNLM"/>
    </source>
</evidence>
<accession>A0ABP0RL62</accession>
<sequence>MMLDVWRELDMQTKWYQWWGKNFQSIKSACETWAVAMKHILRPSSYKGNLDSSSLPGLKYDCATSLGVLVVCGVLCQIRGLASPVQCKIVKLLRAMVSKTSWPSGLSLLPDLVLDVEDGCVSLNALWERLRGTNGKAIMKTRWENTTALGGARHQMGIVNVADLLFWLLRQPVGDPSGIPGLDLIRVQKRLLHLVAQRLELSLSDGSVRVSSQASALRLGGSELALWSAGKTRTQAADLLRVELIKRFLCKATGFVQGFKSSECKELQGVPGSKNSSSAISAACQYVTAYMSCASEMMTSVMSKQVYKHIAFYFDCACVGKWNIMSIHIASDGVVCCAPCSTIPALKQPYEKGPEELLLAIQDVDVEVPLHQLTKQELPSKETVLCAQQKAPTRRKVLALNQSLDYLLKLRLGDGEPMIPLRPPMQCEVRCHVVDESGTPRAYYWNSVTKQTTWQCTVPSNMPDTTVRFSSLTDEAETGSAIALANSGIAMLCHRDTCHKLHREEMLAMNDVDEVYLAMKESLLILKSEQAPWNSGMFGRRMKDAHRLVHLLPLPHVLLDICGPGIIDDLSLSPTTTQAELKEVLCNFAKGGYRTGGQHKLGRWCDWVDSFSKLHRTWHMRLFFHLMALALEGISPFAALAGQLEQLQQSEKNSSNRKESEKILPRVLRVLVSPTSLAHAKTAMYCLLPFRTFQAQEVKSDVAPGAQPRVLRFMCTQWAELCRQTLESSLGINHVRDVCKGCDGDTEFVVSVHLRFVIAVIRHFCEFGLLYQHFPWKFFLLLSGDRKLTDETLCEMKREWLFLLSLEKSGQCHRQYPCKMVPHLSWFAYREIMTACEEVGWQCTSDLRERVAAWFPEPCSTLGADAAFRHDRLGESKQQRQEISVEQLQAVSCKGLNERYKEFKTPTDLDFNGIKPSQFIKKAVFDSGRACASDTGLVGFNSMIRAATISPHHLTRKCLNIWSAMKATDGCHTHFWTAQLARSGQVPNCLMAHCCGWGWEVVILYIYIEFVFNYICVRWF</sequence>
<gene>
    <name evidence="1" type="ORF">SCF082_LOCUS46930</name>
    <name evidence="2" type="ORF">SCF082_LOCUS46963</name>
</gene>